<evidence type="ECO:0000313" key="1">
    <source>
        <dbReference type="EMBL" id="KAF3698482.1"/>
    </source>
</evidence>
<dbReference type="EMBL" id="CM015725">
    <property type="protein sequence ID" value="KAF3698482.1"/>
    <property type="molecule type" value="Genomic_DNA"/>
</dbReference>
<reference evidence="2" key="2">
    <citation type="submission" date="2019-02" db="EMBL/GenBank/DDBJ databases">
        <title>Opniocepnalus argus Var Kimnra genome.</title>
        <authorList>
            <person name="Zhou C."/>
            <person name="Xiao S."/>
        </authorList>
    </citation>
    <scope>NUCLEOTIDE SEQUENCE [LARGE SCALE GENOMIC DNA]</scope>
</reference>
<sequence length="70" mass="8031">MLSYRGDLSHHMTLLMDKDPPAETEKFEESSVTSVYRGNTQIRLRSNFQLLEVASLFLIRELNVLSSNSN</sequence>
<reference evidence="1 2" key="1">
    <citation type="submission" date="2019-02" db="EMBL/GenBank/DDBJ databases">
        <title>Opniocepnalus argus genome.</title>
        <authorList>
            <person name="Zhou C."/>
            <person name="Xiao S."/>
        </authorList>
    </citation>
    <scope>NUCLEOTIDE SEQUENCE [LARGE SCALE GENOMIC DNA]</scope>
    <source>
        <strain evidence="1">OARG1902GOOAL</strain>
        <tissue evidence="1">Muscle</tissue>
    </source>
</reference>
<proteinExistence type="predicted"/>
<protein>
    <submittedName>
        <fullName evidence="1">Uncharacterized protein</fullName>
    </submittedName>
</protein>
<accession>A0A6G1Q7I7</accession>
<evidence type="ECO:0000313" key="2">
    <source>
        <dbReference type="Proteomes" id="UP000503349"/>
    </source>
</evidence>
<name>A0A6G1Q7I7_CHAAH</name>
<dbReference type="AlphaFoldDB" id="A0A6G1Q7I7"/>
<dbReference type="Proteomes" id="UP000503349">
    <property type="component" value="Chromosome 14"/>
</dbReference>
<gene>
    <name evidence="1" type="ORF">EXN66_Car014163</name>
</gene>
<keyword evidence="2" id="KW-1185">Reference proteome</keyword>
<organism evidence="1 2">
    <name type="scientific">Channa argus</name>
    <name type="common">Northern snakehead</name>
    <name type="synonym">Ophicephalus argus</name>
    <dbReference type="NCBI Taxonomy" id="215402"/>
    <lineage>
        <taxon>Eukaryota</taxon>
        <taxon>Metazoa</taxon>
        <taxon>Chordata</taxon>
        <taxon>Craniata</taxon>
        <taxon>Vertebrata</taxon>
        <taxon>Euteleostomi</taxon>
        <taxon>Actinopterygii</taxon>
        <taxon>Neopterygii</taxon>
        <taxon>Teleostei</taxon>
        <taxon>Neoteleostei</taxon>
        <taxon>Acanthomorphata</taxon>
        <taxon>Anabantaria</taxon>
        <taxon>Anabantiformes</taxon>
        <taxon>Channoidei</taxon>
        <taxon>Channidae</taxon>
        <taxon>Channa</taxon>
    </lineage>
</organism>